<reference evidence="1" key="1">
    <citation type="journal article" date="2011" name="Genome Biol.">
        <title>The draft genome of the carcinogenic human liver fluke Clonorchis sinensis.</title>
        <authorList>
            <person name="Wang X."/>
            <person name="Chen W."/>
            <person name="Huang Y."/>
            <person name="Sun J."/>
            <person name="Men J."/>
            <person name="Liu H."/>
            <person name="Luo F."/>
            <person name="Guo L."/>
            <person name="Lv X."/>
            <person name="Deng C."/>
            <person name="Zhou C."/>
            <person name="Fan Y."/>
            <person name="Li X."/>
            <person name="Huang L."/>
            <person name="Hu Y."/>
            <person name="Liang C."/>
            <person name="Hu X."/>
            <person name="Xu J."/>
            <person name="Yu X."/>
        </authorList>
    </citation>
    <scope>NUCLEOTIDE SEQUENCE [LARGE SCALE GENOMIC DNA]</scope>
    <source>
        <strain evidence="1">Henan</strain>
    </source>
</reference>
<organism evidence="1 2">
    <name type="scientific">Clonorchis sinensis</name>
    <name type="common">Chinese liver fluke</name>
    <dbReference type="NCBI Taxonomy" id="79923"/>
    <lineage>
        <taxon>Eukaryota</taxon>
        <taxon>Metazoa</taxon>
        <taxon>Spiralia</taxon>
        <taxon>Lophotrochozoa</taxon>
        <taxon>Platyhelminthes</taxon>
        <taxon>Trematoda</taxon>
        <taxon>Digenea</taxon>
        <taxon>Opisthorchiida</taxon>
        <taxon>Opisthorchiata</taxon>
        <taxon>Opisthorchiidae</taxon>
        <taxon>Clonorchis</taxon>
    </lineage>
</organism>
<sequence length="440" mass="50278">MYVKIIDAGHKSKHNTTEHCENDSYSFHESDVLSRYWSTETQKVSFIGVRLDLRTLDSQGVRKLATTSILDDPRNFSKVKNVKTLCLHPEAWLCDTLLNSASEPNNPHTPEDSRVAAYPFPNIKLSSQWFHWVRSFGIFVFLPDPRTRSTLGIFPWHSPSLQLVEDVNKDTTIRLPKFPLNASNRQVEYIYFRIITTDQFRGHRGKVLDVTIVSVLSGMSGWHEQNYNVEESCSGKVVKSSQLTLGASLHCIGNEILPDDSDLKRNSTFVGDMVNGLYSSKLLMRTFVSISAKLKFQPSHASGALSSKEKEALSKLNKDETIVILPADEGRPTEIMDWPDYVNREKALLDVTTTYRRMENGQNEKHTDKIKNHRTERHCNTTPTQSKVRVEKRLYNDLKGNGCPRDRQKTLFGQLNNTSKRITLPYIEITSEMTTRLLQQ</sequence>
<accession>G7YJF1</accession>
<proteinExistence type="predicted"/>
<protein>
    <submittedName>
        <fullName evidence="1">Uncharacterized protein</fullName>
    </submittedName>
</protein>
<dbReference type="Proteomes" id="UP000008909">
    <property type="component" value="Unassembled WGS sequence"/>
</dbReference>
<evidence type="ECO:0000313" key="1">
    <source>
        <dbReference type="EMBL" id="GAA53084.1"/>
    </source>
</evidence>
<gene>
    <name evidence="1" type="ORF">CLF_109493</name>
</gene>
<dbReference type="AlphaFoldDB" id="G7YJF1"/>
<dbReference type="EMBL" id="DF143414">
    <property type="protein sequence ID" value="GAA53084.1"/>
    <property type="molecule type" value="Genomic_DNA"/>
</dbReference>
<evidence type="ECO:0000313" key="2">
    <source>
        <dbReference type="Proteomes" id="UP000008909"/>
    </source>
</evidence>
<reference key="2">
    <citation type="submission" date="2011-10" db="EMBL/GenBank/DDBJ databases">
        <title>The genome and transcriptome sequence of Clonorchis sinensis provide insights into the carcinogenic liver fluke.</title>
        <authorList>
            <person name="Wang X."/>
            <person name="Huang Y."/>
            <person name="Chen W."/>
            <person name="Liu H."/>
            <person name="Guo L."/>
            <person name="Chen Y."/>
            <person name="Luo F."/>
            <person name="Zhou W."/>
            <person name="Sun J."/>
            <person name="Mao Q."/>
            <person name="Liang P."/>
            <person name="Zhou C."/>
            <person name="Tian Y."/>
            <person name="Men J."/>
            <person name="Lv X."/>
            <person name="Huang L."/>
            <person name="Zhou J."/>
            <person name="Hu Y."/>
            <person name="Li R."/>
            <person name="Zhang F."/>
            <person name="Lei H."/>
            <person name="Li X."/>
            <person name="Hu X."/>
            <person name="Liang C."/>
            <person name="Xu J."/>
            <person name="Wu Z."/>
            <person name="Yu X."/>
        </authorList>
    </citation>
    <scope>NUCLEOTIDE SEQUENCE</scope>
    <source>
        <strain>Henan</strain>
    </source>
</reference>
<name>G7YJF1_CLOSI</name>
<keyword evidence="2" id="KW-1185">Reference proteome</keyword>